<keyword evidence="1" id="KW-0472">Membrane</keyword>
<evidence type="ECO:0008006" key="4">
    <source>
        <dbReference type="Google" id="ProtNLM"/>
    </source>
</evidence>
<dbReference type="Proteomes" id="UP001432027">
    <property type="component" value="Unassembled WGS sequence"/>
</dbReference>
<feature type="transmembrane region" description="Helical" evidence="1">
    <location>
        <begin position="6"/>
        <end position="27"/>
    </location>
</feature>
<evidence type="ECO:0000313" key="3">
    <source>
        <dbReference type="Proteomes" id="UP001432027"/>
    </source>
</evidence>
<dbReference type="AlphaFoldDB" id="A0AAV5UDA4"/>
<protein>
    <recommendedName>
        <fullName evidence="4">G protein-coupled receptor</fullName>
    </recommendedName>
</protein>
<dbReference type="EMBL" id="BTSX01000006">
    <property type="protein sequence ID" value="GMT04940.1"/>
    <property type="molecule type" value="Genomic_DNA"/>
</dbReference>
<keyword evidence="3" id="KW-1185">Reference proteome</keyword>
<name>A0AAV5UDA4_9BILA</name>
<sequence>LTYILYNVSLILLHFPLVPLDLVMVSFNLVPAIFPLVQYYFVFHLGGATSALVHIQNVWIVVEETTGENSEYNITT</sequence>
<keyword evidence="1" id="KW-1133">Transmembrane helix</keyword>
<proteinExistence type="predicted"/>
<accession>A0AAV5UDA4</accession>
<gene>
    <name evidence="2" type="ORF">PENTCL1PPCAC_27114</name>
</gene>
<evidence type="ECO:0000313" key="2">
    <source>
        <dbReference type="EMBL" id="GMT04940.1"/>
    </source>
</evidence>
<feature type="transmembrane region" description="Helical" evidence="1">
    <location>
        <begin position="39"/>
        <end position="62"/>
    </location>
</feature>
<organism evidence="2 3">
    <name type="scientific">Pristionchus entomophagus</name>
    <dbReference type="NCBI Taxonomy" id="358040"/>
    <lineage>
        <taxon>Eukaryota</taxon>
        <taxon>Metazoa</taxon>
        <taxon>Ecdysozoa</taxon>
        <taxon>Nematoda</taxon>
        <taxon>Chromadorea</taxon>
        <taxon>Rhabditida</taxon>
        <taxon>Rhabditina</taxon>
        <taxon>Diplogasteromorpha</taxon>
        <taxon>Diplogasteroidea</taxon>
        <taxon>Neodiplogasteridae</taxon>
        <taxon>Pristionchus</taxon>
    </lineage>
</organism>
<reference evidence="2" key="1">
    <citation type="submission" date="2023-10" db="EMBL/GenBank/DDBJ databases">
        <title>Genome assembly of Pristionchus species.</title>
        <authorList>
            <person name="Yoshida K."/>
            <person name="Sommer R.J."/>
        </authorList>
    </citation>
    <scope>NUCLEOTIDE SEQUENCE</scope>
    <source>
        <strain evidence="2">RS0144</strain>
    </source>
</reference>
<feature type="non-terminal residue" evidence="2">
    <location>
        <position position="76"/>
    </location>
</feature>
<evidence type="ECO:0000256" key="1">
    <source>
        <dbReference type="SAM" id="Phobius"/>
    </source>
</evidence>
<feature type="non-terminal residue" evidence="2">
    <location>
        <position position="1"/>
    </location>
</feature>
<keyword evidence="1" id="KW-0812">Transmembrane</keyword>
<comment type="caution">
    <text evidence="2">The sequence shown here is derived from an EMBL/GenBank/DDBJ whole genome shotgun (WGS) entry which is preliminary data.</text>
</comment>